<dbReference type="Gene3D" id="1.10.10.60">
    <property type="entry name" value="Homeodomain-like"/>
    <property type="match status" value="1"/>
</dbReference>
<evidence type="ECO:0000313" key="3">
    <source>
        <dbReference type="EMBL" id="PGH17139.1"/>
    </source>
</evidence>
<dbReference type="InterPro" id="IPR001005">
    <property type="entry name" value="SANT/Myb"/>
</dbReference>
<feature type="region of interest" description="Disordered" evidence="1">
    <location>
        <begin position="1"/>
        <end position="101"/>
    </location>
</feature>
<dbReference type="OrthoDB" id="4151352at2759"/>
<dbReference type="Pfam" id="PF13921">
    <property type="entry name" value="Myb_DNA-bind_6"/>
    <property type="match status" value="1"/>
</dbReference>
<reference evidence="3 4" key="1">
    <citation type="submission" date="2017-10" db="EMBL/GenBank/DDBJ databases">
        <title>Comparative genomics in systemic dimorphic fungi from Ajellomycetaceae.</title>
        <authorList>
            <person name="Munoz J.F."/>
            <person name="Mcewen J.G."/>
            <person name="Clay O.K."/>
            <person name="Cuomo C.A."/>
        </authorList>
    </citation>
    <scope>NUCLEOTIDE SEQUENCE [LARGE SCALE GENOMIC DNA]</scope>
    <source>
        <strain evidence="3 4">UAMH5409</strain>
    </source>
</reference>
<feature type="region of interest" description="Disordered" evidence="1">
    <location>
        <begin position="186"/>
        <end position="227"/>
    </location>
</feature>
<dbReference type="AlphaFoldDB" id="A0A2B7Y7R1"/>
<dbReference type="EMBL" id="PDNB01000012">
    <property type="protein sequence ID" value="PGH17139.1"/>
    <property type="molecule type" value="Genomic_DNA"/>
</dbReference>
<evidence type="ECO:0000313" key="4">
    <source>
        <dbReference type="Proteomes" id="UP000223968"/>
    </source>
</evidence>
<feature type="compositionally biased region" description="Polar residues" evidence="1">
    <location>
        <begin position="22"/>
        <end position="32"/>
    </location>
</feature>
<dbReference type="PROSITE" id="PS50090">
    <property type="entry name" value="MYB_LIKE"/>
    <property type="match status" value="1"/>
</dbReference>
<protein>
    <recommendedName>
        <fullName evidence="2">Myb-like domain-containing protein</fullName>
    </recommendedName>
</protein>
<gene>
    <name evidence="3" type="ORF">AJ79_01277</name>
</gene>
<dbReference type="CDD" id="cd00167">
    <property type="entry name" value="SANT"/>
    <property type="match status" value="1"/>
</dbReference>
<sequence>MPKQTPSRVSKRSRPYPDPKSKSMSTAAMNSMRTPAAAAGAATRRPPPAWEHQTSPRSMPPPRLSTFDHRSMAEHASPLSPATPSTPSSQSGPWSPHDDQVLMAARLQGHGWNQIQKENFQNKSPNACRKRWERLLAKRQGSKWEDDRVEKVTRYYNQMRSDIWRPLAEATGESWEDVEKLCLERGQKSLLPMTTTSSARRASSDNESRGSHDSHDEEKLRIPNLIR</sequence>
<keyword evidence="4" id="KW-1185">Reference proteome</keyword>
<comment type="caution">
    <text evidence="3">The sequence shown here is derived from an EMBL/GenBank/DDBJ whole genome shotgun (WGS) entry which is preliminary data.</text>
</comment>
<evidence type="ECO:0000259" key="2">
    <source>
        <dbReference type="PROSITE" id="PS50090"/>
    </source>
</evidence>
<name>A0A2B7Y7R1_9EURO</name>
<dbReference type="InterPro" id="IPR009057">
    <property type="entry name" value="Homeodomain-like_sf"/>
</dbReference>
<dbReference type="STRING" id="1447875.A0A2B7Y7R1"/>
<dbReference type="Proteomes" id="UP000223968">
    <property type="component" value="Unassembled WGS sequence"/>
</dbReference>
<evidence type="ECO:0000256" key="1">
    <source>
        <dbReference type="SAM" id="MobiDB-lite"/>
    </source>
</evidence>
<proteinExistence type="predicted"/>
<accession>A0A2B7Y7R1</accession>
<feature type="domain" description="Myb-like" evidence="2">
    <location>
        <begin position="86"/>
        <end position="136"/>
    </location>
</feature>
<feature type="compositionally biased region" description="Basic and acidic residues" evidence="1">
    <location>
        <begin position="202"/>
        <end position="221"/>
    </location>
</feature>
<feature type="compositionally biased region" description="Low complexity" evidence="1">
    <location>
        <begin position="77"/>
        <end position="95"/>
    </location>
</feature>
<feature type="compositionally biased region" description="Low complexity" evidence="1">
    <location>
        <begin position="33"/>
        <end position="44"/>
    </location>
</feature>
<dbReference type="SUPFAM" id="SSF46689">
    <property type="entry name" value="Homeodomain-like"/>
    <property type="match status" value="1"/>
</dbReference>
<organism evidence="3 4">
    <name type="scientific">Helicocarpus griseus UAMH5409</name>
    <dbReference type="NCBI Taxonomy" id="1447875"/>
    <lineage>
        <taxon>Eukaryota</taxon>
        <taxon>Fungi</taxon>
        <taxon>Dikarya</taxon>
        <taxon>Ascomycota</taxon>
        <taxon>Pezizomycotina</taxon>
        <taxon>Eurotiomycetes</taxon>
        <taxon>Eurotiomycetidae</taxon>
        <taxon>Onygenales</taxon>
        <taxon>Ajellomycetaceae</taxon>
        <taxon>Helicocarpus</taxon>
    </lineage>
</organism>